<evidence type="ECO:0000256" key="1">
    <source>
        <dbReference type="SAM" id="SignalP"/>
    </source>
</evidence>
<gene>
    <name evidence="2" type="ORF">AWB65_04473</name>
</gene>
<feature type="chain" id="PRO_5011108820" evidence="1">
    <location>
        <begin position="24"/>
        <end position="170"/>
    </location>
</feature>
<evidence type="ECO:0000313" key="2">
    <source>
        <dbReference type="EMBL" id="SAL53438.1"/>
    </source>
</evidence>
<dbReference type="Proteomes" id="UP000054977">
    <property type="component" value="Unassembled WGS sequence"/>
</dbReference>
<sequence length="170" mass="18103">MSRTNRFTTAACALLLVSAATTAVEARELQSTVQLGTGIRNMSRTTIPGDRARLAFIAEGAGKLTFDARSEPIYVNCDGVDVVDAKNTVVDGTAFCEFKTQKAGSLFVRFQKIFDDKGVWHQTGTFTITGGTGEMSKLNGAFDVKVEVSPPQTGGKLVFGVAGTGRLDEK</sequence>
<proteinExistence type="predicted"/>
<dbReference type="RefSeq" id="WP_087669206.1">
    <property type="nucleotide sequence ID" value="NZ_FCNW02000028.1"/>
</dbReference>
<keyword evidence="1" id="KW-0732">Signal</keyword>
<keyword evidence="3" id="KW-1185">Reference proteome</keyword>
<dbReference type="STRING" id="326474.AWB65_04473"/>
<dbReference type="OrthoDB" id="9897856at2"/>
<reference evidence="2" key="1">
    <citation type="submission" date="2016-01" db="EMBL/GenBank/DDBJ databases">
        <authorList>
            <person name="Peeters C."/>
        </authorList>
    </citation>
    <scope>NUCLEOTIDE SEQUENCE [LARGE SCALE GENOMIC DNA]</scope>
    <source>
        <strain evidence="2">LMG 22934</strain>
    </source>
</reference>
<comment type="caution">
    <text evidence="2">The sequence shown here is derived from an EMBL/GenBank/DDBJ whole genome shotgun (WGS) entry which is preliminary data.</text>
</comment>
<accession>A0A158IA35</accession>
<dbReference type="AlphaFoldDB" id="A0A158IA35"/>
<organism evidence="2 3">
    <name type="scientific">Caballeronia humi</name>
    <dbReference type="NCBI Taxonomy" id="326474"/>
    <lineage>
        <taxon>Bacteria</taxon>
        <taxon>Pseudomonadati</taxon>
        <taxon>Pseudomonadota</taxon>
        <taxon>Betaproteobacteria</taxon>
        <taxon>Burkholderiales</taxon>
        <taxon>Burkholderiaceae</taxon>
        <taxon>Caballeronia</taxon>
    </lineage>
</organism>
<protein>
    <submittedName>
        <fullName evidence="2">Uncharacterized protein</fullName>
    </submittedName>
</protein>
<dbReference type="EMBL" id="FCNW02000028">
    <property type="protein sequence ID" value="SAL53438.1"/>
    <property type="molecule type" value="Genomic_DNA"/>
</dbReference>
<name>A0A158IA35_9BURK</name>
<evidence type="ECO:0000313" key="3">
    <source>
        <dbReference type="Proteomes" id="UP000054977"/>
    </source>
</evidence>
<feature type="signal peptide" evidence="1">
    <location>
        <begin position="1"/>
        <end position="23"/>
    </location>
</feature>